<dbReference type="RefSeq" id="WP_080065244.1">
    <property type="nucleotide sequence ID" value="NZ_MZGX01000019.1"/>
</dbReference>
<comment type="caution">
    <text evidence="2">The sequence shown here is derived from an EMBL/GenBank/DDBJ whole genome shotgun (WGS) entry which is preliminary data.</text>
</comment>
<organism evidence="2 3">
    <name type="scientific">Ruminiclostridium hungatei</name>
    <name type="common">Clostridium hungatei</name>
    <dbReference type="NCBI Taxonomy" id="48256"/>
    <lineage>
        <taxon>Bacteria</taxon>
        <taxon>Bacillati</taxon>
        <taxon>Bacillota</taxon>
        <taxon>Clostridia</taxon>
        <taxon>Eubacteriales</taxon>
        <taxon>Oscillospiraceae</taxon>
        <taxon>Ruminiclostridium</taxon>
    </lineage>
</organism>
<dbReference type="EMBL" id="MZGX01000019">
    <property type="protein sequence ID" value="OPX43242.1"/>
    <property type="molecule type" value="Genomic_DNA"/>
</dbReference>
<accession>A0A1V4SH30</accession>
<dbReference type="PROSITE" id="PS51257">
    <property type="entry name" value="PROKAR_LIPOPROTEIN"/>
    <property type="match status" value="1"/>
</dbReference>
<proteinExistence type="predicted"/>
<dbReference type="OrthoDB" id="9812878at2"/>
<feature type="signal peptide" evidence="1">
    <location>
        <begin position="1"/>
        <end position="22"/>
    </location>
</feature>
<keyword evidence="3" id="KW-1185">Reference proteome</keyword>
<gene>
    <name evidence="2" type="ORF">CLHUN_27900</name>
</gene>
<evidence type="ECO:0008006" key="4">
    <source>
        <dbReference type="Google" id="ProtNLM"/>
    </source>
</evidence>
<keyword evidence="1" id="KW-0732">Signal</keyword>
<dbReference type="AlphaFoldDB" id="A0A1V4SH30"/>
<reference evidence="2 3" key="1">
    <citation type="submission" date="2017-03" db="EMBL/GenBank/DDBJ databases">
        <title>Genome sequence of Clostridium hungatei DSM 14427.</title>
        <authorList>
            <person name="Poehlein A."/>
            <person name="Daniel R."/>
        </authorList>
    </citation>
    <scope>NUCLEOTIDE SEQUENCE [LARGE SCALE GENOMIC DNA]</scope>
    <source>
        <strain evidence="2 3">DSM 14427</strain>
    </source>
</reference>
<sequence>MKKIISISAMILVLTSIVTGCAKSNKTPADAGSSVTAYGITAEVSEVFDDYCKVEVTEKDNNFAKNDIITVYYNSIYRESDEISEDAKDIKKTEKVDTLNKGDSTAITYFKFKKEKAGNFIFDSNILIIN</sequence>
<evidence type="ECO:0000313" key="3">
    <source>
        <dbReference type="Proteomes" id="UP000191554"/>
    </source>
</evidence>
<feature type="chain" id="PRO_5039201607" description="Lipoprotein" evidence="1">
    <location>
        <begin position="23"/>
        <end position="130"/>
    </location>
</feature>
<evidence type="ECO:0000256" key="1">
    <source>
        <dbReference type="SAM" id="SignalP"/>
    </source>
</evidence>
<evidence type="ECO:0000313" key="2">
    <source>
        <dbReference type="EMBL" id="OPX43242.1"/>
    </source>
</evidence>
<name>A0A1V4SH30_RUMHU</name>
<protein>
    <recommendedName>
        <fullName evidence="4">Lipoprotein</fullName>
    </recommendedName>
</protein>
<dbReference type="Proteomes" id="UP000191554">
    <property type="component" value="Unassembled WGS sequence"/>
</dbReference>